<feature type="region of interest" description="Disordered" evidence="1">
    <location>
        <begin position="342"/>
        <end position="375"/>
    </location>
</feature>
<dbReference type="PANTHER" id="PTHR14237">
    <property type="entry name" value="MOLYBDOPTERIN COFACTOR SULFURASE MOSC"/>
    <property type="match status" value="1"/>
</dbReference>
<feature type="region of interest" description="Disordered" evidence="1">
    <location>
        <begin position="1"/>
        <end position="32"/>
    </location>
</feature>
<organism evidence="2 3">
    <name type="scientific">Zingiber officinale</name>
    <name type="common">Ginger</name>
    <name type="synonym">Amomum zingiber</name>
    <dbReference type="NCBI Taxonomy" id="94328"/>
    <lineage>
        <taxon>Eukaryota</taxon>
        <taxon>Viridiplantae</taxon>
        <taxon>Streptophyta</taxon>
        <taxon>Embryophyta</taxon>
        <taxon>Tracheophyta</taxon>
        <taxon>Spermatophyta</taxon>
        <taxon>Magnoliopsida</taxon>
        <taxon>Liliopsida</taxon>
        <taxon>Zingiberales</taxon>
        <taxon>Zingiberaceae</taxon>
        <taxon>Zingiber</taxon>
    </lineage>
</organism>
<dbReference type="EMBL" id="JACMSC010000004">
    <property type="protein sequence ID" value="KAG6523850.1"/>
    <property type="molecule type" value="Genomic_DNA"/>
</dbReference>
<dbReference type="PANTHER" id="PTHR14237:SF50">
    <property type="entry name" value="OS11G0487100 PROTEIN"/>
    <property type="match status" value="1"/>
</dbReference>
<feature type="compositionally biased region" description="Polar residues" evidence="1">
    <location>
        <begin position="77"/>
        <end position="87"/>
    </location>
</feature>
<proteinExistence type="predicted"/>
<gene>
    <name evidence="2" type="ORF">ZIOFF_013737</name>
</gene>
<keyword evidence="3" id="KW-1185">Reference proteome</keyword>
<dbReference type="Proteomes" id="UP000734854">
    <property type="component" value="Unassembled WGS sequence"/>
</dbReference>
<accession>A0A8J5HC93</accession>
<sequence length="800" mass="89081">MIPAAIHRDHARFRTRSRPESGGIEAGFQPGRVRDRNPAAIALESGCDRVGFRSRSCPESGEIAAGFRMLHDRTRSHQLPTSSQSDSGAIASAGLPGHRRGRSVDSGARGGARVTRGVRVHNYHNPPSSFYASEKFDVVYKAQLGFAELLATAMVEVFICSSGHKGSLASILTMMGSPSAGGVRDYGRGGLELLHARGSSNESSSTTLNLCKVVTGAKSEGVDHPEHDTSAAPQSDTTLHIIWCYTFGLGSRRSPKTAVAELAMLNGGRYVDVAELCVGCGWKALPYFLRRGKKSSSLLAAEREEESLLACCREGRISPLFLLSRQKSSSLLVAEMKEEHPSLLRREKKRSSSGKRSYSLFASKRKGTKGRGKECQREKKKARGINQAYASQFSFHAVSVSPFALFHCLYSRRFFKASRGSHHPKQKGNTITANDSPRYPSGIMGRNVEENIDVNSKFDQDLEEKEYDKDSIFSLLPPKSPLSNSRPSSMVVKKVCHREFIPPHIVAEAISTLHGLDLRWSGPITPSEMLYVEQYVHSKYPQYSHGLVEESDKNDLYSWYYIDAGDANSNNTSPSRRSPSSAIAKQLDIDMARLEPSRLLDMLAKKTSFLGSFVSIPEIQARTRVLRHSGLSEEDYLVLFAPSRRDAIMLVGEGYPFFRYNYYMTILEEEGDYVREFASYKDAKVISAPETWLDLRIKGSQLSQYFRRKCKHSPKGLFAYPADVRGTRYSMHWVSEAHRNSWHVLLDATPFVVGKDRLSLALHRPDFVLCTLDGTHAANPSKEITCLLVRRRAFDATRVN</sequence>
<name>A0A8J5HC93_ZINOF</name>
<evidence type="ECO:0008006" key="4">
    <source>
        <dbReference type="Google" id="ProtNLM"/>
    </source>
</evidence>
<comment type="caution">
    <text evidence="2">The sequence shown here is derived from an EMBL/GenBank/DDBJ whole genome shotgun (WGS) entry which is preliminary data.</text>
</comment>
<evidence type="ECO:0000313" key="3">
    <source>
        <dbReference type="Proteomes" id="UP000734854"/>
    </source>
</evidence>
<reference evidence="2 3" key="1">
    <citation type="submission" date="2020-08" db="EMBL/GenBank/DDBJ databases">
        <title>Plant Genome Project.</title>
        <authorList>
            <person name="Zhang R.-G."/>
        </authorList>
    </citation>
    <scope>NUCLEOTIDE SEQUENCE [LARGE SCALE GENOMIC DNA]</scope>
    <source>
        <tissue evidence="2">Rhizome</tissue>
    </source>
</reference>
<dbReference type="AlphaFoldDB" id="A0A8J5HC93"/>
<feature type="region of interest" description="Disordered" evidence="1">
    <location>
        <begin position="419"/>
        <end position="445"/>
    </location>
</feature>
<evidence type="ECO:0000256" key="1">
    <source>
        <dbReference type="SAM" id="MobiDB-lite"/>
    </source>
</evidence>
<feature type="region of interest" description="Disordered" evidence="1">
    <location>
        <begin position="75"/>
        <end position="116"/>
    </location>
</feature>
<protein>
    <recommendedName>
        <fullName evidence="4">Molybdenum cofactor sulfurase</fullName>
    </recommendedName>
</protein>
<evidence type="ECO:0000313" key="2">
    <source>
        <dbReference type="EMBL" id="KAG6523850.1"/>
    </source>
</evidence>